<dbReference type="RefSeq" id="WP_013781897.1">
    <property type="nucleotide sequence ID" value="NC_015520.1"/>
</dbReference>
<dbReference type="KEGG" id="mas:Mahau_2304"/>
<reference evidence="2" key="1">
    <citation type="submission" date="2010-11" db="EMBL/GenBank/DDBJ databases">
        <title>The complete genome of Mahella australiensis DSM 15567.</title>
        <authorList>
            <consortium name="US DOE Joint Genome Institute (JGI-PGF)"/>
            <person name="Lucas S."/>
            <person name="Copeland A."/>
            <person name="Lapidus A."/>
            <person name="Bruce D."/>
            <person name="Goodwin L."/>
            <person name="Pitluck S."/>
            <person name="Kyrpides N."/>
            <person name="Mavromatis K."/>
            <person name="Pagani I."/>
            <person name="Ivanova N."/>
            <person name="Teshima H."/>
            <person name="Brettin T."/>
            <person name="Detter J.C."/>
            <person name="Han C."/>
            <person name="Tapia R."/>
            <person name="Land M."/>
            <person name="Hauser L."/>
            <person name="Markowitz V."/>
            <person name="Cheng J.-F."/>
            <person name="Hugenholtz P."/>
            <person name="Woyke T."/>
            <person name="Wu D."/>
            <person name="Spring S."/>
            <person name="Pukall R."/>
            <person name="Steenblock K."/>
            <person name="Schneider S."/>
            <person name="Klenk H.-P."/>
            <person name="Eisen J.A."/>
        </authorList>
    </citation>
    <scope>NUCLEOTIDE SEQUENCE [LARGE SCALE GENOMIC DNA]</scope>
    <source>
        <strain evidence="2">DSM 15567 / CIP 107919 / 50-1 BON</strain>
    </source>
</reference>
<dbReference type="Gene3D" id="1.20.1260.10">
    <property type="match status" value="1"/>
</dbReference>
<dbReference type="AlphaFoldDB" id="F3ZVS7"/>
<dbReference type="HOGENOM" id="CLU_117545_0_1_9"/>
<dbReference type="STRING" id="697281.Mahau_2304"/>
<sequence>MYADKSDLVRRIREAMEGERHDAAFYAVLIEMAPPEDKDIIKGIREDELKHYRMFSDMYTYLTGSSISVPEPEISPPKSYKDGLASAIMGETNAVEEYRIILIEAPFWYMKNWMYIIVTDEQKHADRFNMLYSRA</sequence>
<dbReference type="EMBL" id="CP002360">
    <property type="protein sequence ID" value="AEE97471.1"/>
    <property type="molecule type" value="Genomic_DNA"/>
</dbReference>
<dbReference type="SUPFAM" id="SSF47240">
    <property type="entry name" value="Ferritin-like"/>
    <property type="match status" value="1"/>
</dbReference>
<proteinExistence type="predicted"/>
<accession>F3ZVS7</accession>
<dbReference type="Proteomes" id="UP000008457">
    <property type="component" value="Chromosome"/>
</dbReference>
<gene>
    <name evidence="1" type="ordered locus">Mahau_2304</name>
</gene>
<dbReference type="eggNOG" id="COG1633">
    <property type="taxonomic scope" value="Bacteria"/>
</dbReference>
<keyword evidence="2" id="KW-1185">Reference proteome</keyword>
<evidence type="ECO:0008006" key="3">
    <source>
        <dbReference type="Google" id="ProtNLM"/>
    </source>
</evidence>
<evidence type="ECO:0000313" key="1">
    <source>
        <dbReference type="EMBL" id="AEE97471.1"/>
    </source>
</evidence>
<dbReference type="CDD" id="cd00657">
    <property type="entry name" value="Ferritin_like"/>
    <property type="match status" value="1"/>
</dbReference>
<dbReference type="OrthoDB" id="573482at2"/>
<dbReference type="InterPro" id="IPR009078">
    <property type="entry name" value="Ferritin-like_SF"/>
</dbReference>
<reference evidence="1 2" key="2">
    <citation type="journal article" date="2011" name="Stand. Genomic Sci.">
        <title>Complete genome sequence of Mahella australiensis type strain (50-1 BON).</title>
        <authorList>
            <person name="Sikorski J."/>
            <person name="Teshima H."/>
            <person name="Nolan M."/>
            <person name="Lucas S."/>
            <person name="Hammon N."/>
            <person name="Deshpande S."/>
            <person name="Cheng J.F."/>
            <person name="Pitluck S."/>
            <person name="Liolios K."/>
            <person name="Pagani I."/>
            <person name="Ivanova N."/>
            <person name="Huntemann M."/>
            <person name="Mavromatis K."/>
            <person name="Ovchinikova G."/>
            <person name="Pati A."/>
            <person name="Tapia R."/>
            <person name="Han C."/>
            <person name="Goodwin L."/>
            <person name="Chen A."/>
            <person name="Palaniappan K."/>
            <person name="Land M."/>
            <person name="Hauser L."/>
            <person name="Ngatchou-Djao O.D."/>
            <person name="Rohde M."/>
            <person name="Pukall R."/>
            <person name="Spring S."/>
            <person name="Abt B."/>
            <person name="Goker M."/>
            <person name="Detter J.C."/>
            <person name="Woyke T."/>
            <person name="Bristow J."/>
            <person name="Markowitz V."/>
            <person name="Hugenholtz P."/>
            <person name="Eisen J.A."/>
            <person name="Kyrpides N.C."/>
            <person name="Klenk H.P."/>
            <person name="Lapidus A."/>
        </authorList>
    </citation>
    <scope>NUCLEOTIDE SEQUENCE [LARGE SCALE GENOMIC DNA]</scope>
    <source>
        <strain evidence="2">DSM 15567 / CIP 107919 / 50-1 BON</strain>
    </source>
</reference>
<protein>
    <recommendedName>
        <fullName evidence="3">Rubrerythrin</fullName>
    </recommendedName>
</protein>
<organism evidence="1 2">
    <name type="scientific">Mahella australiensis (strain DSM 15567 / CIP 107919 / 50-1 BON)</name>
    <dbReference type="NCBI Taxonomy" id="697281"/>
    <lineage>
        <taxon>Bacteria</taxon>
        <taxon>Bacillati</taxon>
        <taxon>Bacillota</taxon>
        <taxon>Clostridia</taxon>
        <taxon>Thermoanaerobacterales</taxon>
        <taxon>Thermoanaerobacterales Family IV. Incertae Sedis</taxon>
        <taxon>Mahella</taxon>
    </lineage>
</organism>
<evidence type="ECO:0000313" key="2">
    <source>
        <dbReference type="Proteomes" id="UP000008457"/>
    </source>
</evidence>
<dbReference type="InterPro" id="IPR012347">
    <property type="entry name" value="Ferritin-like"/>
</dbReference>
<name>F3ZVS7_MAHA5</name>